<evidence type="ECO:0000256" key="2">
    <source>
        <dbReference type="SAM" id="MobiDB-lite"/>
    </source>
</evidence>
<dbReference type="VEuPathDB" id="GiardiaDB:GMRT_14138"/>
<feature type="repeat" description="ANK" evidence="1">
    <location>
        <begin position="453"/>
        <end position="485"/>
    </location>
</feature>
<organism evidence="3 4">
    <name type="scientific">Giardia muris</name>
    <dbReference type="NCBI Taxonomy" id="5742"/>
    <lineage>
        <taxon>Eukaryota</taxon>
        <taxon>Metamonada</taxon>
        <taxon>Diplomonadida</taxon>
        <taxon>Hexamitidae</taxon>
        <taxon>Giardiinae</taxon>
        <taxon>Giardia</taxon>
    </lineage>
</organism>
<keyword evidence="4" id="KW-1185">Reference proteome</keyword>
<sequence>MTQASSDVLFAAIRTGDCQRVASLVLNSGTVREKGYTPLMCAVVHRQKEMLPILIPTFSGVSNEGEYAITMAADMGFIEAVLQLLPYEHQYRNKIGDSAFHILVRRNVAQLTSHCMQYLERARDAQTRTPLELAAELGYLDIVQAIMNTRLTLTVDDVVRAFCAARHAGMDNTTRYLSDFVDPPADCCCYRCAPYYDECRTPLSHLSISSCGRTGSTRSARSPLPGSPGVSYTPTLRHKIASVGIQASFPCEDCMKKTEFYEQMIQSMEKRLAELIEAKERAENKVHEMSSKSPKRTGLIKSSSKPREISSARSSQTRLAEKLTSSLRESLLGSPDITRTTPLVRSRPKSANDKLHGSSLVNSLIASTREAHPQPLVATLRLKESRGEEVEKMSDLMRAACTGNVDTIMKLLATQSGHQTLSGQTALMFASRIGNLSAVRILAHYEICLTTNSGMTALMEACEKGHGEIAELLLAEGGMVRQDGRTALMWAASTGLGNIVQKLITLEAGRRDSNGVTALMQAVEHNQYSCVSLLLDVEVHIARADGKTALDIARERHLDGIILLIETRLGRGTSEPTPPPISPPRSGEFTPPPIGNNTNEELSLSNISRQINALSLSSGSELRRSIVAADVEFDPTALN</sequence>
<name>A0A4Z1SXV6_GIAMU</name>
<keyword evidence="1" id="KW-0040">ANK repeat</keyword>
<dbReference type="AlphaFoldDB" id="A0A4Z1SXV6"/>
<proteinExistence type="predicted"/>
<comment type="caution">
    <text evidence="3">The sequence shown here is derived from an EMBL/GenBank/DDBJ whole genome shotgun (WGS) entry which is preliminary data.</text>
</comment>
<dbReference type="Pfam" id="PF12796">
    <property type="entry name" value="Ank_2"/>
    <property type="match status" value="2"/>
</dbReference>
<evidence type="ECO:0000313" key="3">
    <source>
        <dbReference type="EMBL" id="TNJ28348.1"/>
    </source>
</evidence>
<dbReference type="PANTHER" id="PTHR24120">
    <property type="entry name" value="GH07239P"/>
    <property type="match status" value="1"/>
</dbReference>
<dbReference type="Proteomes" id="UP000315496">
    <property type="component" value="Chromosome 2"/>
</dbReference>
<reference evidence="3 4" key="1">
    <citation type="submission" date="2019-05" db="EMBL/GenBank/DDBJ databases">
        <title>The compact genome of Giardia muris reveals important steps in the evolution of intestinal protozoan parasites.</title>
        <authorList>
            <person name="Xu F."/>
            <person name="Jimenez-Gonzalez A."/>
            <person name="Einarsson E."/>
            <person name="Astvaldsson A."/>
            <person name="Peirasmaki D."/>
            <person name="Eckmann L."/>
            <person name="Andersson J.O."/>
            <person name="Svard S.G."/>
            <person name="Jerlstrom-Hultqvist J."/>
        </authorList>
    </citation>
    <scope>NUCLEOTIDE SEQUENCE [LARGE SCALE GENOMIC DNA]</scope>
    <source>
        <strain evidence="3 4">Roberts-Thomson</strain>
    </source>
</reference>
<dbReference type="InterPro" id="IPR002110">
    <property type="entry name" value="Ankyrin_rpt"/>
</dbReference>
<dbReference type="PROSITE" id="PS50297">
    <property type="entry name" value="ANK_REP_REGION"/>
    <property type="match status" value="1"/>
</dbReference>
<dbReference type="SMART" id="SM00248">
    <property type="entry name" value="ANK"/>
    <property type="match status" value="7"/>
</dbReference>
<dbReference type="Gene3D" id="1.25.40.20">
    <property type="entry name" value="Ankyrin repeat-containing domain"/>
    <property type="match status" value="3"/>
</dbReference>
<accession>A0A4Z1SXV6</accession>
<evidence type="ECO:0000313" key="4">
    <source>
        <dbReference type="Proteomes" id="UP000315496"/>
    </source>
</evidence>
<gene>
    <name evidence="3" type="ORF">GMRT_14138</name>
</gene>
<dbReference type="InterPro" id="IPR036770">
    <property type="entry name" value="Ankyrin_rpt-contain_sf"/>
</dbReference>
<dbReference type="SUPFAM" id="SSF48403">
    <property type="entry name" value="Ankyrin repeat"/>
    <property type="match status" value="2"/>
</dbReference>
<dbReference type="PROSITE" id="PS50088">
    <property type="entry name" value="ANK_REPEAT"/>
    <property type="match status" value="1"/>
</dbReference>
<feature type="region of interest" description="Disordered" evidence="2">
    <location>
        <begin position="570"/>
        <end position="600"/>
    </location>
</feature>
<feature type="compositionally biased region" description="Polar residues" evidence="2">
    <location>
        <begin position="311"/>
        <end position="328"/>
    </location>
</feature>
<protein>
    <submittedName>
        <fullName evidence="3">Ankyrin repeat protein 1</fullName>
    </submittedName>
</protein>
<dbReference type="OrthoDB" id="10252328at2759"/>
<feature type="region of interest" description="Disordered" evidence="2">
    <location>
        <begin position="282"/>
        <end position="355"/>
    </location>
</feature>
<evidence type="ECO:0000256" key="1">
    <source>
        <dbReference type="PROSITE-ProRule" id="PRU00023"/>
    </source>
</evidence>
<dbReference type="EMBL" id="VDLU01000002">
    <property type="protein sequence ID" value="TNJ28348.1"/>
    <property type="molecule type" value="Genomic_DNA"/>
</dbReference>
<dbReference type="PANTHER" id="PTHR24120:SF4">
    <property type="entry name" value="GH07239P"/>
    <property type="match status" value="1"/>
</dbReference>